<keyword evidence="2 5" id="KW-0645">Protease</keyword>
<dbReference type="InterPro" id="IPR036852">
    <property type="entry name" value="Peptidase_S8/S53_dom_sf"/>
</dbReference>
<reference evidence="8 9" key="1">
    <citation type="submission" date="2016-10" db="EMBL/GenBank/DDBJ databases">
        <authorList>
            <person name="de Groot N.N."/>
        </authorList>
    </citation>
    <scope>NUCLEOTIDE SEQUENCE [LARGE SCALE GENOMIC DNA]</scope>
    <source>
        <strain evidence="8 9">L 420-91</strain>
    </source>
</reference>
<evidence type="ECO:0000313" key="8">
    <source>
        <dbReference type="EMBL" id="SDG89081.1"/>
    </source>
</evidence>
<dbReference type="Proteomes" id="UP000198956">
    <property type="component" value="Unassembled WGS sequence"/>
</dbReference>
<proteinExistence type="inferred from homology"/>
<dbReference type="Proteomes" id="UP000826616">
    <property type="component" value="Chromosome"/>
</dbReference>
<name>A0A1G7XY65_ANETH</name>
<keyword evidence="3 5" id="KW-0378">Hydrolase</keyword>
<evidence type="ECO:0000313" key="9">
    <source>
        <dbReference type="Proteomes" id="UP000198956"/>
    </source>
</evidence>
<dbReference type="GeneID" id="97141681"/>
<dbReference type="PANTHER" id="PTHR43806:SF11">
    <property type="entry name" value="CEREVISIN-RELATED"/>
    <property type="match status" value="1"/>
</dbReference>
<dbReference type="PROSITE" id="PS51892">
    <property type="entry name" value="SUBTILASE"/>
    <property type="match status" value="1"/>
</dbReference>
<dbReference type="Gene3D" id="3.40.50.200">
    <property type="entry name" value="Peptidase S8/S53 domain"/>
    <property type="match status" value="1"/>
</dbReference>
<evidence type="ECO:0000256" key="2">
    <source>
        <dbReference type="ARBA" id="ARBA00022670"/>
    </source>
</evidence>
<dbReference type="PANTHER" id="PTHR43806">
    <property type="entry name" value="PEPTIDASE S8"/>
    <property type="match status" value="1"/>
</dbReference>
<dbReference type="InterPro" id="IPR015500">
    <property type="entry name" value="Peptidase_S8_subtilisin-rel"/>
</dbReference>
<keyword evidence="10" id="KW-1185">Reference proteome</keyword>
<evidence type="ECO:0000256" key="3">
    <source>
        <dbReference type="ARBA" id="ARBA00022801"/>
    </source>
</evidence>
<feature type="active site" description="Charge relay system" evidence="5">
    <location>
        <position position="205"/>
    </location>
</feature>
<feature type="domain" description="Peptidase S8/S53" evidence="6">
    <location>
        <begin position="16"/>
        <end position="234"/>
    </location>
</feature>
<feature type="active site" description="Charge relay system" evidence="5">
    <location>
        <position position="64"/>
    </location>
</feature>
<evidence type="ECO:0000256" key="1">
    <source>
        <dbReference type="ARBA" id="ARBA00011073"/>
    </source>
</evidence>
<dbReference type="AlphaFoldDB" id="A0A1G7XY65"/>
<evidence type="ECO:0000313" key="10">
    <source>
        <dbReference type="Proteomes" id="UP000826616"/>
    </source>
</evidence>
<accession>A0A1G7XY65</accession>
<evidence type="ECO:0000256" key="4">
    <source>
        <dbReference type="ARBA" id="ARBA00022825"/>
    </source>
</evidence>
<evidence type="ECO:0000256" key="5">
    <source>
        <dbReference type="PROSITE-ProRule" id="PRU01240"/>
    </source>
</evidence>
<dbReference type="RefSeq" id="WP_057898749.1">
    <property type="nucleotide sequence ID" value="NZ_CP080764.1"/>
</dbReference>
<sequence>MRRWKGDMAKQVWGRGENIRIAQIDSGVNAHHSHIGKVAGGLAFHVSDEGMIRISDAYHDRLGHGTAVAGVLYEHVPDAEIWAVKIFHETLSAHIEVLCAAIEWCIDARMHIINLSLGVRRDVKELRDVCEKAERAGIVIVSACDKGRGLLWPGYYPSVFAVQASEDCRADEFYYHADEPVSFSALGLPKRLEGPLQKFNLQGHSFAAAHMTGFIAKWMEKYALRSSREIKKLLTFDFSLIG</sequence>
<dbReference type="InterPro" id="IPR000209">
    <property type="entry name" value="Peptidase_S8/S53_dom"/>
</dbReference>
<gene>
    <name evidence="7" type="ORF">K3F53_09905</name>
    <name evidence="8" type="ORF">SAMN04489735_100514</name>
</gene>
<evidence type="ECO:0000313" key="7">
    <source>
        <dbReference type="EMBL" id="QYY41269.1"/>
    </source>
</evidence>
<keyword evidence="4 5" id="KW-0720">Serine protease</keyword>
<evidence type="ECO:0000259" key="6">
    <source>
        <dbReference type="Pfam" id="PF00082"/>
    </source>
</evidence>
<reference evidence="7 10" key="2">
    <citation type="submission" date="2021-08" db="EMBL/GenBank/DDBJ databases">
        <title>Complete genome sequence of the strain Aneurinibacillus thermoaerophilus CCM 8960.</title>
        <authorList>
            <person name="Musilova J."/>
            <person name="Kourilova X."/>
            <person name="Pernicova I."/>
            <person name="Bezdicek M."/>
            <person name="Lengerova M."/>
            <person name="Obruca S."/>
            <person name="Sedlar K."/>
        </authorList>
    </citation>
    <scope>NUCLEOTIDE SEQUENCE [LARGE SCALE GENOMIC DNA]</scope>
    <source>
        <strain evidence="7 10">CCM 8960</strain>
    </source>
</reference>
<comment type="similarity">
    <text evidence="1 5">Belongs to the peptidase S8 family.</text>
</comment>
<dbReference type="SUPFAM" id="SSF52743">
    <property type="entry name" value="Subtilisin-like"/>
    <property type="match status" value="1"/>
</dbReference>
<protein>
    <submittedName>
        <fullName evidence="7">S8 family serine peptidase</fullName>
    </submittedName>
    <submittedName>
        <fullName evidence="8">Subtilase family protein</fullName>
    </submittedName>
</protein>
<dbReference type="EMBL" id="FNDE01000005">
    <property type="protein sequence ID" value="SDG89081.1"/>
    <property type="molecule type" value="Genomic_DNA"/>
</dbReference>
<feature type="active site" description="Charge relay system" evidence="5">
    <location>
        <position position="25"/>
    </location>
</feature>
<dbReference type="PRINTS" id="PR00723">
    <property type="entry name" value="SUBTILISIN"/>
</dbReference>
<dbReference type="InterPro" id="IPR050131">
    <property type="entry name" value="Peptidase_S8_subtilisin-like"/>
</dbReference>
<organism evidence="8 9">
    <name type="scientific">Aneurinibacillus thermoaerophilus</name>
    <dbReference type="NCBI Taxonomy" id="143495"/>
    <lineage>
        <taxon>Bacteria</taxon>
        <taxon>Bacillati</taxon>
        <taxon>Bacillota</taxon>
        <taxon>Bacilli</taxon>
        <taxon>Bacillales</taxon>
        <taxon>Paenibacillaceae</taxon>
        <taxon>Aneurinibacillus group</taxon>
        <taxon>Aneurinibacillus</taxon>
    </lineage>
</organism>
<dbReference type="GO" id="GO:0004252">
    <property type="term" value="F:serine-type endopeptidase activity"/>
    <property type="evidence" value="ECO:0007669"/>
    <property type="project" value="UniProtKB-UniRule"/>
</dbReference>
<dbReference type="GO" id="GO:0006508">
    <property type="term" value="P:proteolysis"/>
    <property type="evidence" value="ECO:0007669"/>
    <property type="project" value="UniProtKB-KW"/>
</dbReference>
<dbReference type="EMBL" id="CP080764">
    <property type="protein sequence ID" value="QYY41269.1"/>
    <property type="molecule type" value="Genomic_DNA"/>
</dbReference>
<dbReference type="Pfam" id="PF00082">
    <property type="entry name" value="Peptidase_S8"/>
    <property type="match status" value="1"/>
</dbReference>